<proteinExistence type="predicted"/>
<dbReference type="PANTHER" id="PTHR34853:SF1">
    <property type="entry name" value="LIPASE 5"/>
    <property type="match status" value="1"/>
</dbReference>
<protein>
    <submittedName>
        <fullName evidence="1">Secretory lipase</fullName>
    </submittedName>
</protein>
<dbReference type="SUPFAM" id="SSF53474">
    <property type="entry name" value="alpha/beta-Hydrolases"/>
    <property type="match status" value="1"/>
</dbReference>
<dbReference type="PANTHER" id="PTHR34853">
    <property type="match status" value="1"/>
</dbReference>
<name>A0A379JL74_9NOCA</name>
<dbReference type="InterPro" id="IPR029058">
    <property type="entry name" value="AB_hydrolase_fold"/>
</dbReference>
<evidence type="ECO:0000313" key="1">
    <source>
        <dbReference type="EMBL" id="SUD49096.1"/>
    </source>
</evidence>
<dbReference type="Proteomes" id="UP000255467">
    <property type="component" value="Unassembled WGS sequence"/>
</dbReference>
<dbReference type="Gene3D" id="3.40.50.1820">
    <property type="entry name" value="alpha/beta hydrolase"/>
    <property type="match status" value="1"/>
</dbReference>
<dbReference type="InterPro" id="IPR005152">
    <property type="entry name" value="Lipase_secreted"/>
</dbReference>
<dbReference type="GO" id="GO:0004806">
    <property type="term" value="F:triacylglycerol lipase activity"/>
    <property type="evidence" value="ECO:0007669"/>
    <property type="project" value="InterPro"/>
</dbReference>
<organism evidence="1 2">
    <name type="scientific">Nocardia otitidiscaviarum</name>
    <dbReference type="NCBI Taxonomy" id="1823"/>
    <lineage>
        <taxon>Bacteria</taxon>
        <taxon>Bacillati</taxon>
        <taxon>Actinomycetota</taxon>
        <taxon>Actinomycetes</taxon>
        <taxon>Mycobacteriales</taxon>
        <taxon>Nocardiaceae</taxon>
        <taxon>Nocardia</taxon>
    </lineage>
</organism>
<dbReference type="EMBL" id="UGRY01000006">
    <property type="protein sequence ID" value="SUD49096.1"/>
    <property type="molecule type" value="Genomic_DNA"/>
</dbReference>
<dbReference type="GO" id="GO:0016042">
    <property type="term" value="P:lipid catabolic process"/>
    <property type="evidence" value="ECO:0007669"/>
    <property type="project" value="InterPro"/>
</dbReference>
<accession>A0A379JL74</accession>
<keyword evidence="2" id="KW-1185">Reference proteome</keyword>
<dbReference type="Gene3D" id="1.10.260.130">
    <property type="match status" value="1"/>
</dbReference>
<dbReference type="STRING" id="1406858.GCA_000710895_01038"/>
<gene>
    <name evidence="1" type="ORF">NCTC1934_06446</name>
</gene>
<reference evidence="1 2" key="1">
    <citation type="submission" date="2018-06" db="EMBL/GenBank/DDBJ databases">
        <authorList>
            <consortium name="Pathogen Informatics"/>
            <person name="Doyle S."/>
        </authorList>
    </citation>
    <scope>NUCLEOTIDE SEQUENCE [LARGE SCALE GENOMIC DNA]</scope>
    <source>
        <strain evidence="1 2">NCTC1934</strain>
    </source>
</reference>
<dbReference type="AlphaFoldDB" id="A0A379JL74"/>
<evidence type="ECO:0000313" key="2">
    <source>
        <dbReference type="Proteomes" id="UP000255467"/>
    </source>
</evidence>
<dbReference type="OrthoDB" id="4502978at2"/>
<sequence length="460" mass="48927">MVVAALVVGCAALAGQIHGGHPAAAEPVLGPSTPALPGVQLPGPHEWIDRVIPAPALPPAPATPLVDGGGLPPELAALRAAVLPDPIGDHFIDHWPERLDELAPGALVAWRDVSATAAPLLFLPVRQVLQLKYRTTDSRGLPSYAVASLVIPAAAWTGEGDRPIVVNNVPINGLGRDCSPSYTLTHGISFKTNLSEFIPPTTQLAMARGYAVLIPDHEGPRMAYAEPYVAGHAVLDAMRAVRGWLSDEFGDSRFGMIGYSGGAIATNAAAKLMGEYAPELAEVVVGAALGGVPVDYEILAGSMNANLASGVFLGATFAVGRERPEILARMNNLARWVGTSFMKNQCVDVFALPGVFLLPMDIAANIPDPLHSDLARDIYRITRLEDRRSPVPLFVYHGEQEFWVPVRGARDLVREQCALGANVVYRSVFGEHIVAALTGYPEAVLWLDERLRGVPAVSEC</sequence>
<dbReference type="Pfam" id="PF03583">
    <property type="entry name" value="LIP"/>
    <property type="match status" value="1"/>
</dbReference>